<gene>
    <name evidence="11" type="primary">trpS</name>
    <name evidence="11" type="ORF">Lqui_1669</name>
</gene>
<evidence type="ECO:0000256" key="4">
    <source>
        <dbReference type="ARBA" id="ARBA00022741"/>
    </source>
</evidence>
<evidence type="ECO:0000256" key="1">
    <source>
        <dbReference type="ARBA" id="ARBA00005594"/>
    </source>
</evidence>
<dbReference type="SUPFAM" id="SSF52374">
    <property type="entry name" value="Nucleotidylyl transferase"/>
    <property type="match status" value="1"/>
</dbReference>
<keyword evidence="5 10" id="KW-0067">ATP-binding</keyword>
<name>A0A0W0Y042_9GAMM</name>
<evidence type="ECO:0000256" key="5">
    <source>
        <dbReference type="ARBA" id="ARBA00022840"/>
    </source>
</evidence>
<dbReference type="PATRIC" id="fig|45073.5.peg.1763"/>
<dbReference type="RefSeq" id="WP_058507766.1">
    <property type="nucleotide sequence ID" value="NZ_CAAAIK010000001.1"/>
</dbReference>
<accession>A0A0W0Y042</accession>
<evidence type="ECO:0000256" key="2">
    <source>
        <dbReference type="ARBA" id="ARBA00013161"/>
    </source>
</evidence>
<keyword evidence="4 10" id="KW-0547">Nucleotide-binding</keyword>
<dbReference type="InterPro" id="IPR014729">
    <property type="entry name" value="Rossmann-like_a/b/a_fold"/>
</dbReference>
<comment type="similarity">
    <text evidence="1 10">Belongs to the class-I aminoacyl-tRNA synthetase family.</text>
</comment>
<keyword evidence="7 10" id="KW-0030">Aminoacyl-tRNA synthetase</keyword>
<dbReference type="OrthoDB" id="9801042at2"/>
<dbReference type="PANTHER" id="PTHR43766:SF1">
    <property type="entry name" value="TRYPTOPHAN--TRNA LIGASE, MITOCHONDRIAL"/>
    <property type="match status" value="1"/>
</dbReference>
<dbReference type="AlphaFoldDB" id="A0A0W0Y042"/>
<dbReference type="PRINTS" id="PR01039">
    <property type="entry name" value="TRNASYNTHTRP"/>
</dbReference>
<dbReference type="FunFam" id="3.40.50.620:FF:000094">
    <property type="entry name" value="Tryptophan--tRNA ligase"/>
    <property type="match status" value="1"/>
</dbReference>
<dbReference type="Gene3D" id="3.40.50.620">
    <property type="entry name" value="HUPs"/>
    <property type="match status" value="1"/>
</dbReference>
<evidence type="ECO:0000256" key="9">
    <source>
        <dbReference type="NCBIfam" id="TIGR00233"/>
    </source>
</evidence>
<dbReference type="Proteomes" id="UP000054618">
    <property type="component" value="Unassembled WGS sequence"/>
</dbReference>
<reference evidence="11 12" key="1">
    <citation type="submission" date="2015-11" db="EMBL/GenBank/DDBJ databases">
        <title>Genomic analysis of 38 Legionella species identifies large and diverse effector repertoires.</title>
        <authorList>
            <person name="Burstein D."/>
            <person name="Amaro F."/>
            <person name="Zusman T."/>
            <person name="Lifshitz Z."/>
            <person name="Cohen O."/>
            <person name="Gilbert J.A."/>
            <person name="Pupko T."/>
            <person name="Shuman H.A."/>
            <person name="Segal G."/>
        </authorList>
    </citation>
    <scope>NUCLEOTIDE SEQUENCE [LARGE SCALE GENOMIC DNA]</scope>
    <source>
        <strain evidence="11 12">CDC#1442-AUS-E</strain>
    </source>
</reference>
<evidence type="ECO:0000256" key="6">
    <source>
        <dbReference type="ARBA" id="ARBA00022917"/>
    </source>
</evidence>
<dbReference type="STRING" id="45073.Lqui_1669"/>
<dbReference type="Gene3D" id="1.10.240.10">
    <property type="entry name" value="Tyrosyl-Transfer RNA Synthetase"/>
    <property type="match status" value="1"/>
</dbReference>
<dbReference type="PROSITE" id="PS00178">
    <property type="entry name" value="AA_TRNA_LIGASE_I"/>
    <property type="match status" value="1"/>
</dbReference>
<dbReference type="FunFam" id="1.10.240.10:FF:000005">
    <property type="entry name" value="Tryptophan--tRNA ligase"/>
    <property type="match status" value="1"/>
</dbReference>
<evidence type="ECO:0000256" key="10">
    <source>
        <dbReference type="RuleBase" id="RU363036"/>
    </source>
</evidence>
<dbReference type="Pfam" id="PF00579">
    <property type="entry name" value="tRNA-synt_1b"/>
    <property type="match status" value="1"/>
</dbReference>
<comment type="catalytic activity">
    <reaction evidence="8">
        <text>tRNA(Trp) + L-tryptophan + ATP = L-tryptophyl-tRNA(Trp) + AMP + diphosphate + H(+)</text>
        <dbReference type="Rhea" id="RHEA:24080"/>
        <dbReference type="Rhea" id="RHEA-COMP:9671"/>
        <dbReference type="Rhea" id="RHEA-COMP:9705"/>
        <dbReference type="ChEBI" id="CHEBI:15378"/>
        <dbReference type="ChEBI" id="CHEBI:30616"/>
        <dbReference type="ChEBI" id="CHEBI:33019"/>
        <dbReference type="ChEBI" id="CHEBI:57912"/>
        <dbReference type="ChEBI" id="CHEBI:78442"/>
        <dbReference type="ChEBI" id="CHEBI:78535"/>
        <dbReference type="ChEBI" id="CHEBI:456215"/>
        <dbReference type="EC" id="6.1.1.2"/>
    </reaction>
</comment>
<dbReference type="GO" id="GO:0005829">
    <property type="term" value="C:cytosol"/>
    <property type="evidence" value="ECO:0007669"/>
    <property type="project" value="TreeGrafter"/>
</dbReference>
<protein>
    <recommendedName>
        <fullName evidence="2 9">Tryptophan--tRNA ligase</fullName>
        <ecNumber evidence="2 9">6.1.1.2</ecNumber>
    </recommendedName>
</protein>
<evidence type="ECO:0000256" key="7">
    <source>
        <dbReference type="ARBA" id="ARBA00023146"/>
    </source>
</evidence>
<proteinExistence type="inferred from homology"/>
<comment type="caution">
    <text evidence="11">The sequence shown here is derived from an EMBL/GenBank/DDBJ whole genome shotgun (WGS) entry which is preliminary data.</text>
</comment>
<dbReference type="InterPro" id="IPR002305">
    <property type="entry name" value="aa-tRNA-synth_Ic"/>
</dbReference>
<dbReference type="EMBL" id="LNYS01000008">
    <property type="protein sequence ID" value="KTD50344.1"/>
    <property type="molecule type" value="Genomic_DNA"/>
</dbReference>
<dbReference type="NCBIfam" id="TIGR00233">
    <property type="entry name" value="trpS"/>
    <property type="match status" value="1"/>
</dbReference>
<evidence type="ECO:0000313" key="11">
    <source>
        <dbReference type="EMBL" id="KTD50344.1"/>
    </source>
</evidence>
<keyword evidence="3 10" id="KW-0436">Ligase</keyword>
<evidence type="ECO:0000313" key="12">
    <source>
        <dbReference type="Proteomes" id="UP000054618"/>
    </source>
</evidence>
<dbReference type="EC" id="6.1.1.2" evidence="2 9"/>
<dbReference type="CDD" id="cd00806">
    <property type="entry name" value="TrpRS_core"/>
    <property type="match status" value="1"/>
</dbReference>
<keyword evidence="6 10" id="KW-0648">Protein biosynthesis</keyword>
<dbReference type="InterPro" id="IPR001412">
    <property type="entry name" value="aa-tRNA-synth_I_CS"/>
</dbReference>
<dbReference type="InterPro" id="IPR050203">
    <property type="entry name" value="Trp-tRNA_synthetase"/>
</dbReference>
<dbReference type="PANTHER" id="PTHR43766">
    <property type="entry name" value="TRYPTOPHAN--TRNA LIGASE, MITOCHONDRIAL"/>
    <property type="match status" value="1"/>
</dbReference>
<dbReference type="GO" id="GO:0006436">
    <property type="term" value="P:tryptophanyl-tRNA aminoacylation"/>
    <property type="evidence" value="ECO:0007669"/>
    <property type="project" value="UniProtKB-UniRule"/>
</dbReference>
<evidence type="ECO:0000256" key="8">
    <source>
        <dbReference type="ARBA" id="ARBA00049929"/>
    </source>
</evidence>
<dbReference type="GO" id="GO:0005524">
    <property type="term" value="F:ATP binding"/>
    <property type="evidence" value="ECO:0007669"/>
    <property type="project" value="UniProtKB-KW"/>
</dbReference>
<organism evidence="11 12">
    <name type="scientific">Legionella quinlivanii</name>
    <dbReference type="NCBI Taxonomy" id="45073"/>
    <lineage>
        <taxon>Bacteria</taxon>
        <taxon>Pseudomonadati</taxon>
        <taxon>Pseudomonadota</taxon>
        <taxon>Gammaproteobacteria</taxon>
        <taxon>Legionellales</taxon>
        <taxon>Legionellaceae</taxon>
        <taxon>Legionella</taxon>
    </lineage>
</organism>
<keyword evidence="12" id="KW-1185">Reference proteome</keyword>
<evidence type="ECO:0000256" key="3">
    <source>
        <dbReference type="ARBA" id="ARBA00022598"/>
    </source>
</evidence>
<sequence length="332" mass="37042">MKKIILTGDRPTGKLHLGHYVGSLVNRVKLQDEYEQYVMIADIQALTDNFENPGKIVDNLYEVALDYLSIGIEPGKSTIFIQSHIPELAELTVYYLNLVTLGRLERNPTVKSEIQQKGYDSSIPAGFLCYPVSQAADITAFKAEAVPVGEDQVPMIEQTNEIVRRFNRIYNTDCLKEAKPILSKTSRLVGIDGQSKASKSLGNAIFLSDTPEEIKRKVFLMFTDPAHLKISDPGKVEGNVVFEYLSAFHPDPEEVNELKAQYRKGGLGDSTIKNLLNTSLQAMLEPIREKRNSFKRSEVMDIIISGTAAAKKVAEKTLGEVRNAIGLRYFDI</sequence>
<dbReference type="InterPro" id="IPR002306">
    <property type="entry name" value="Trp-tRNA-ligase"/>
</dbReference>
<dbReference type="GO" id="GO:0004830">
    <property type="term" value="F:tryptophan-tRNA ligase activity"/>
    <property type="evidence" value="ECO:0007669"/>
    <property type="project" value="UniProtKB-UniRule"/>
</dbReference>